<dbReference type="InterPro" id="IPR003781">
    <property type="entry name" value="CoA-bd"/>
</dbReference>
<dbReference type="AlphaFoldDB" id="A0A1H0RT26"/>
<name>A0A1H0RT26_9PSEU</name>
<accession>A0A1H0RT26</accession>
<sequence>MHRTGIDPIWQDLTVIERLVHESRTVAVVGLSADPARPSHGVAKYLVASGLRVLPVNPALTEWEGLPAYKSLADAQADIDVPIDIVDVFRRPEHAPGVAEEAVAVGAGALWLQIGVISEQAARIAADGGLDVVMDRCLKVEHREVVGWS</sequence>
<dbReference type="SMART" id="SM00881">
    <property type="entry name" value="CoA_binding"/>
    <property type="match status" value="1"/>
</dbReference>
<reference evidence="3" key="1">
    <citation type="submission" date="2016-10" db="EMBL/GenBank/DDBJ databases">
        <authorList>
            <person name="Varghese N."/>
            <person name="Submissions S."/>
        </authorList>
    </citation>
    <scope>NUCLEOTIDE SEQUENCE [LARGE SCALE GENOMIC DNA]</scope>
    <source>
        <strain evidence="3">IBRC-M 10655</strain>
    </source>
</reference>
<dbReference type="InterPro" id="IPR036291">
    <property type="entry name" value="NAD(P)-bd_dom_sf"/>
</dbReference>
<feature type="domain" description="CoA-binding" evidence="1">
    <location>
        <begin position="19"/>
        <end position="116"/>
    </location>
</feature>
<dbReference type="OrthoDB" id="9804695at2"/>
<dbReference type="Pfam" id="PF13380">
    <property type="entry name" value="CoA_binding_2"/>
    <property type="match status" value="1"/>
</dbReference>
<evidence type="ECO:0000259" key="1">
    <source>
        <dbReference type="SMART" id="SM00881"/>
    </source>
</evidence>
<organism evidence="2 3">
    <name type="scientific">Actinokineospora alba</name>
    <dbReference type="NCBI Taxonomy" id="504798"/>
    <lineage>
        <taxon>Bacteria</taxon>
        <taxon>Bacillati</taxon>
        <taxon>Actinomycetota</taxon>
        <taxon>Actinomycetes</taxon>
        <taxon>Pseudonocardiales</taxon>
        <taxon>Pseudonocardiaceae</taxon>
        <taxon>Actinokineospora</taxon>
    </lineage>
</organism>
<dbReference type="RefSeq" id="WP_091378562.1">
    <property type="nucleotide sequence ID" value="NZ_FNDV01000013.1"/>
</dbReference>
<keyword evidence="3" id="KW-1185">Reference proteome</keyword>
<gene>
    <name evidence="2" type="ORF">SAMN05192558_108117</name>
</gene>
<dbReference type="STRING" id="504798.SAMN05421871_113117"/>
<dbReference type="EMBL" id="FNJB01000008">
    <property type="protein sequence ID" value="SDP32701.1"/>
    <property type="molecule type" value="Genomic_DNA"/>
</dbReference>
<dbReference type="Gene3D" id="3.40.50.720">
    <property type="entry name" value="NAD(P)-binding Rossmann-like Domain"/>
    <property type="match status" value="1"/>
</dbReference>
<protein>
    <recommendedName>
        <fullName evidence="1">CoA-binding domain-containing protein</fullName>
    </recommendedName>
</protein>
<evidence type="ECO:0000313" key="2">
    <source>
        <dbReference type="EMBL" id="SDP32701.1"/>
    </source>
</evidence>
<dbReference type="PANTHER" id="PTHR33303">
    <property type="entry name" value="CYTOPLASMIC PROTEIN-RELATED"/>
    <property type="match status" value="1"/>
</dbReference>
<dbReference type="Proteomes" id="UP000199651">
    <property type="component" value="Unassembled WGS sequence"/>
</dbReference>
<dbReference type="SUPFAM" id="SSF51735">
    <property type="entry name" value="NAD(P)-binding Rossmann-fold domains"/>
    <property type="match status" value="1"/>
</dbReference>
<evidence type="ECO:0000313" key="3">
    <source>
        <dbReference type="Proteomes" id="UP000199651"/>
    </source>
</evidence>
<dbReference type="PANTHER" id="PTHR33303:SF2">
    <property type="entry name" value="COA-BINDING DOMAIN-CONTAINING PROTEIN"/>
    <property type="match status" value="1"/>
</dbReference>
<proteinExistence type="predicted"/>